<keyword evidence="3" id="KW-1185">Reference proteome</keyword>
<name>A0A7T8HJZ3_CALRO</name>
<accession>A0A7T8HJZ3</accession>
<dbReference type="AlphaFoldDB" id="A0A7T8HJZ3"/>
<dbReference type="Proteomes" id="UP000595437">
    <property type="component" value="Chromosome 8"/>
</dbReference>
<evidence type="ECO:0000313" key="2">
    <source>
        <dbReference type="EMBL" id="QQP51166.1"/>
    </source>
</evidence>
<sequence length="51" mass="5727">MGKSVMSEPNRVSVEVNYDGDNKDPPLSSGLQRKRMLGSTSARWLQETMRS</sequence>
<reference evidence="3" key="1">
    <citation type="submission" date="2021-01" db="EMBL/GenBank/DDBJ databases">
        <title>Caligus Genome Assembly.</title>
        <authorList>
            <person name="Gallardo-Escarate C."/>
        </authorList>
    </citation>
    <scope>NUCLEOTIDE SEQUENCE [LARGE SCALE GENOMIC DNA]</scope>
</reference>
<organism evidence="2 3">
    <name type="scientific">Caligus rogercresseyi</name>
    <name type="common">Sea louse</name>
    <dbReference type="NCBI Taxonomy" id="217165"/>
    <lineage>
        <taxon>Eukaryota</taxon>
        <taxon>Metazoa</taxon>
        <taxon>Ecdysozoa</taxon>
        <taxon>Arthropoda</taxon>
        <taxon>Crustacea</taxon>
        <taxon>Multicrustacea</taxon>
        <taxon>Hexanauplia</taxon>
        <taxon>Copepoda</taxon>
        <taxon>Siphonostomatoida</taxon>
        <taxon>Caligidae</taxon>
        <taxon>Caligus</taxon>
    </lineage>
</organism>
<gene>
    <name evidence="2" type="ORF">FKW44_012428</name>
</gene>
<proteinExistence type="predicted"/>
<feature type="region of interest" description="Disordered" evidence="1">
    <location>
        <begin position="1"/>
        <end position="51"/>
    </location>
</feature>
<protein>
    <submittedName>
        <fullName evidence="2">Uncharacterized protein</fullName>
    </submittedName>
</protein>
<dbReference type="EMBL" id="CP045897">
    <property type="protein sequence ID" value="QQP51166.1"/>
    <property type="molecule type" value="Genomic_DNA"/>
</dbReference>
<evidence type="ECO:0000313" key="3">
    <source>
        <dbReference type="Proteomes" id="UP000595437"/>
    </source>
</evidence>
<evidence type="ECO:0000256" key="1">
    <source>
        <dbReference type="SAM" id="MobiDB-lite"/>
    </source>
</evidence>
<dbReference type="OrthoDB" id="6335524at2759"/>